<sequence length="550" mass="61607">MTTETNDDGVGNYDGAFLGGKVWRSDPSHGIIKSTWVILAFWSLLAVWYAEALLARLPCGVTLFQSQLHSGDSGRYEYFDYDTCVRQQRKQLDAYDSSVIEEYNDTKIENYVNYYHHHNLWLRLFERTIGLSPDITVQIVVVATILYLSALVLFLETNLVTKGINASKSCCYDDMFCEPNRRRHPTTSNRANQNSSGDAVIQRPGNTISNVTYFVASVLIFSSLCLEGQHGNELSISSSTTLWYSDALFGCMMFALSVSSTLWHSWNISIVHYVDLWSMDSTIIYLILRNLSVSVFYHAAIKPGGDQNGNGVSNGGLNSGSVEWLIMTAVEKSSLILEWQVLRRPATLLNTNTKDIALAMVYSLIIARLGYYYFFHLCWKHRYLHGSCLFTVRKRLSSTEQKSNVWTKGHFPIGMGEVCVFAAMPAFFVGIPLALQLLLLDHTYGSIRAGMIAHRTLVFGWSYRLLEKWALDGSFCGIWGNQAKGGEPSFPESAKGVHENNIVPMSSPWGTLLNALLSPTAILHWTTGITLLAGYVYARSVEQECLVSLL</sequence>
<evidence type="ECO:0000256" key="1">
    <source>
        <dbReference type="SAM" id="Phobius"/>
    </source>
</evidence>
<keyword evidence="3" id="KW-1185">Reference proteome</keyword>
<keyword evidence="1" id="KW-0472">Membrane</keyword>
<organism evidence="2 3">
    <name type="scientific">Pseudo-nitzschia multistriata</name>
    <dbReference type="NCBI Taxonomy" id="183589"/>
    <lineage>
        <taxon>Eukaryota</taxon>
        <taxon>Sar</taxon>
        <taxon>Stramenopiles</taxon>
        <taxon>Ochrophyta</taxon>
        <taxon>Bacillariophyta</taxon>
        <taxon>Bacillariophyceae</taxon>
        <taxon>Bacillariophycidae</taxon>
        <taxon>Bacillariales</taxon>
        <taxon>Bacillariaceae</taxon>
        <taxon>Pseudo-nitzschia</taxon>
    </lineage>
</organism>
<accession>A0A448YVJ4</accession>
<dbReference type="EMBL" id="CAACVS010000010">
    <property type="protein sequence ID" value="VEU33827.1"/>
    <property type="molecule type" value="Genomic_DNA"/>
</dbReference>
<dbReference type="Proteomes" id="UP000291116">
    <property type="component" value="Unassembled WGS sequence"/>
</dbReference>
<keyword evidence="1" id="KW-1133">Transmembrane helix</keyword>
<feature type="transmembrane region" description="Helical" evidence="1">
    <location>
        <begin position="515"/>
        <end position="538"/>
    </location>
</feature>
<feature type="transmembrane region" description="Helical" evidence="1">
    <location>
        <begin position="356"/>
        <end position="375"/>
    </location>
</feature>
<feature type="transmembrane region" description="Helical" evidence="1">
    <location>
        <begin position="211"/>
        <end position="230"/>
    </location>
</feature>
<protein>
    <submittedName>
        <fullName evidence="2">Uncharacterized protein</fullName>
    </submittedName>
</protein>
<keyword evidence="1" id="KW-0812">Transmembrane</keyword>
<evidence type="ECO:0000313" key="2">
    <source>
        <dbReference type="EMBL" id="VEU33827.1"/>
    </source>
</evidence>
<evidence type="ECO:0000313" key="3">
    <source>
        <dbReference type="Proteomes" id="UP000291116"/>
    </source>
</evidence>
<proteinExistence type="predicted"/>
<gene>
    <name evidence="2" type="ORF">PSNMU_V1.4_AUG-EV-PASAV3_0005170</name>
</gene>
<reference evidence="2 3" key="1">
    <citation type="submission" date="2019-01" db="EMBL/GenBank/DDBJ databases">
        <authorList>
            <person name="Ferrante I. M."/>
        </authorList>
    </citation>
    <scope>NUCLEOTIDE SEQUENCE [LARGE SCALE GENOMIC DNA]</scope>
    <source>
        <strain evidence="2 3">B856</strain>
    </source>
</reference>
<name>A0A448YVJ4_9STRA</name>
<feature type="transmembrane region" description="Helical" evidence="1">
    <location>
        <begin position="135"/>
        <end position="155"/>
    </location>
</feature>
<dbReference type="OrthoDB" id="42499at2759"/>
<feature type="transmembrane region" description="Helical" evidence="1">
    <location>
        <begin position="242"/>
        <end position="263"/>
    </location>
</feature>
<feature type="transmembrane region" description="Helical" evidence="1">
    <location>
        <begin position="418"/>
        <end position="439"/>
    </location>
</feature>
<feature type="transmembrane region" description="Helical" evidence="1">
    <location>
        <begin position="31"/>
        <end position="50"/>
    </location>
</feature>
<dbReference type="AlphaFoldDB" id="A0A448YVJ4"/>